<name>A0ABU4RVJ9_9HYPH</name>
<dbReference type="Gene3D" id="3.40.190.80">
    <property type="match status" value="1"/>
</dbReference>
<comment type="similarity">
    <text evidence="1">Belongs to the inositol monophosphatase superfamily.</text>
</comment>
<evidence type="ECO:0000313" key="5">
    <source>
        <dbReference type="Proteomes" id="UP001274321"/>
    </source>
</evidence>
<dbReference type="SUPFAM" id="SSF56655">
    <property type="entry name" value="Carbohydrate phosphatase"/>
    <property type="match status" value="1"/>
</dbReference>
<dbReference type="Gene3D" id="3.30.540.10">
    <property type="entry name" value="Fructose-1,6-Bisphosphatase, subunit A, domain 1"/>
    <property type="match status" value="1"/>
</dbReference>
<keyword evidence="2" id="KW-0479">Metal-binding</keyword>
<dbReference type="PANTHER" id="PTHR20854">
    <property type="entry name" value="INOSITOL MONOPHOSPHATASE"/>
    <property type="match status" value="1"/>
</dbReference>
<proteinExistence type="inferred from homology"/>
<reference evidence="4 5" key="1">
    <citation type="submission" date="2023-11" db="EMBL/GenBank/DDBJ databases">
        <authorList>
            <person name="Bao R."/>
        </authorList>
    </citation>
    <scope>NUCLEOTIDE SEQUENCE [LARGE SCALE GENOMIC DNA]</scope>
    <source>
        <strain evidence="4 5">PJ23</strain>
    </source>
</reference>
<dbReference type="Pfam" id="PF00459">
    <property type="entry name" value="Inositol_P"/>
    <property type="match status" value="1"/>
</dbReference>
<evidence type="ECO:0000256" key="1">
    <source>
        <dbReference type="ARBA" id="ARBA00009759"/>
    </source>
</evidence>
<keyword evidence="4" id="KW-0378">Hydrolase</keyword>
<comment type="caution">
    <text evidence="4">The sequence shown here is derived from an EMBL/GenBank/DDBJ whole genome shotgun (WGS) entry which is preliminary data.</text>
</comment>
<dbReference type="EMBL" id="JAXAFJ010000007">
    <property type="protein sequence ID" value="MDX6806896.1"/>
    <property type="molecule type" value="Genomic_DNA"/>
</dbReference>
<dbReference type="PRINTS" id="PR00377">
    <property type="entry name" value="IMPHPHTASES"/>
</dbReference>
<dbReference type="Proteomes" id="UP001274321">
    <property type="component" value="Unassembled WGS sequence"/>
</dbReference>
<dbReference type="PANTHER" id="PTHR20854:SF4">
    <property type="entry name" value="INOSITOL-1-MONOPHOSPHATASE-RELATED"/>
    <property type="match status" value="1"/>
</dbReference>
<dbReference type="EC" id="3.1.3.7" evidence="4"/>
<organism evidence="4 5">
    <name type="scientific">Terrihabitans rhizophilus</name>
    <dbReference type="NCBI Taxonomy" id="3092662"/>
    <lineage>
        <taxon>Bacteria</taxon>
        <taxon>Pseudomonadati</taxon>
        <taxon>Pseudomonadota</taxon>
        <taxon>Alphaproteobacteria</taxon>
        <taxon>Hyphomicrobiales</taxon>
        <taxon>Terrihabitans</taxon>
    </lineage>
</organism>
<evidence type="ECO:0000256" key="3">
    <source>
        <dbReference type="ARBA" id="ARBA00022842"/>
    </source>
</evidence>
<keyword evidence="3" id="KW-0460">Magnesium</keyword>
<dbReference type="CDD" id="cd01638">
    <property type="entry name" value="CysQ"/>
    <property type="match status" value="1"/>
</dbReference>
<accession>A0ABU4RVJ9</accession>
<sequence>MPSGFSSADLQTIKADVARIMREAGSIALDFARDGAQRWTKGDASIVTEADIAVDRFLHEHLGALNPDIGWLSEETTDTPERLAHERVWVVDPIDGTRAFVEGVPVWVISVALVERGRPVLGMIFNPTRDEMFEAIVGEGARMNGQVLSATAQTSINGANVIGPRTMMEGLEGLGACVGIARAPYVYALAYRIASVAAGRVDAALASTRAKDWDIAAADLILHEAGGELLEFDGTKPVYNRPSPVHQPLIAAPEVLNAALRAALTDAARQSNTWA</sequence>
<gene>
    <name evidence="4" type="ORF">SCD90_12550</name>
</gene>
<dbReference type="InterPro" id="IPR000760">
    <property type="entry name" value="Inositol_monophosphatase-like"/>
</dbReference>
<protein>
    <submittedName>
        <fullName evidence="4">3'(2'),5'-bisphosphate nucleotidase CysQ</fullName>
        <ecNumber evidence="4">3.1.3.7</ecNumber>
    </submittedName>
</protein>
<dbReference type="PROSITE" id="PS00630">
    <property type="entry name" value="IMP_2"/>
    <property type="match status" value="1"/>
</dbReference>
<evidence type="ECO:0000313" key="4">
    <source>
        <dbReference type="EMBL" id="MDX6806896.1"/>
    </source>
</evidence>
<dbReference type="GO" id="GO:0008441">
    <property type="term" value="F:3'(2'),5'-bisphosphate nucleotidase activity"/>
    <property type="evidence" value="ECO:0007669"/>
    <property type="project" value="UniProtKB-EC"/>
</dbReference>
<dbReference type="InterPro" id="IPR020550">
    <property type="entry name" value="Inositol_monophosphatase_CS"/>
</dbReference>
<keyword evidence="5" id="KW-1185">Reference proteome</keyword>
<evidence type="ECO:0000256" key="2">
    <source>
        <dbReference type="ARBA" id="ARBA00022723"/>
    </source>
</evidence>